<organism evidence="1 2">
    <name type="scientific">Sediminicurvatus halobius</name>
    <dbReference type="NCBI Taxonomy" id="2182432"/>
    <lineage>
        <taxon>Bacteria</taxon>
        <taxon>Pseudomonadati</taxon>
        <taxon>Pseudomonadota</taxon>
        <taxon>Gammaproteobacteria</taxon>
        <taxon>Chromatiales</taxon>
        <taxon>Ectothiorhodospiraceae</taxon>
        <taxon>Sediminicurvatus</taxon>
    </lineage>
</organism>
<reference evidence="1 2" key="1">
    <citation type="submission" date="2018-05" db="EMBL/GenBank/DDBJ databases">
        <title>Spiribacter halobius sp. nov., a moderately halophilic bacterium isolated from marine solar saltern.</title>
        <authorList>
            <person name="Zheng W.-S."/>
            <person name="Lu D.-C."/>
            <person name="Du Z.-J."/>
        </authorList>
    </citation>
    <scope>NUCLEOTIDE SEQUENCE [LARGE SCALE GENOMIC DNA]</scope>
    <source>
        <strain evidence="1 2">E85</strain>
    </source>
</reference>
<evidence type="ECO:0000313" key="1">
    <source>
        <dbReference type="EMBL" id="PWG61686.1"/>
    </source>
</evidence>
<accession>A0A2U2MXN0</accession>
<gene>
    <name evidence="1" type="ORF">DEM34_15105</name>
</gene>
<dbReference type="EMBL" id="QFFI01000028">
    <property type="protein sequence ID" value="PWG61686.1"/>
    <property type="molecule type" value="Genomic_DNA"/>
</dbReference>
<protein>
    <submittedName>
        <fullName evidence="1">Uncharacterized protein</fullName>
    </submittedName>
</protein>
<sequence length="144" mass="16312">MKIRIAEDNAKLIEQALADEQGRARVRTLSRADIEQAADRAEATLERMGIAPSARKGCERELFAAVSSSAYRARGTPMATRALLRRGVKDWYLVELIRTPALFQDRRQLRVTREAAQSAWSSLVDANGVRNEHRMLRRESAARY</sequence>
<keyword evidence="2" id="KW-1185">Reference proteome</keyword>
<name>A0A2U2MXN0_9GAMM</name>
<proteinExistence type="predicted"/>
<dbReference type="RefSeq" id="WP_109679666.1">
    <property type="nucleotide sequence ID" value="NZ_CP086615.1"/>
</dbReference>
<evidence type="ECO:0000313" key="2">
    <source>
        <dbReference type="Proteomes" id="UP000245474"/>
    </source>
</evidence>
<comment type="caution">
    <text evidence="1">The sequence shown here is derived from an EMBL/GenBank/DDBJ whole genome shotgun (WGS) entry which is preliminary data.</text>
</comment>
<dbReference type="AlphaFoldDB" id="A0A2U2MXN0"/>
<dbReference type="Proteomes" id="UP000245474">
    <property type="component" value="Unassembled WGS sequence"/>
</dbReference>